<proteinExistence type="predicted"/>
<reference evidence="1" key="1">
    <citation type="submission" date="2021-02" db="EMBL/GenBank/DDBJ databases">
        <authorList>
            <person name="Nowell W R."/>
        </authorList>
    </citation>
    <scope>NUCLEOTIDE SEQUENCE</scope>
</reference>
<dbReference type="Proteomes" id="UP000663829">
    <property type="component" value="Unassembled WGS sequence"/>
</dbReference>
<organism evidence="1 3">
    <name type="scientific">Didymodactylos carnosus</name>
    <dbReference type="NCBI Taxonomy" id="1234261"/>
    <lineage>
        <taxon>Eukaryota</taxon>
        <taxon>Metazoa</taxon>
        <taxon>Spiralia</taxon>
        <taxon>Gnathifera</taxon>
        <taxon>Rotifera</taxon>
        <taxon>Eurotatoria</taxon>
        <taxon>Bdelloidea</taxon>
        <taxon>Philodinida</taxon>
        <taxon>Philodinidae</taxon>
        <taxon>Didymodactylos</taxon>
    </lineage>
</organism>
<dbReference type="EMBL" id="CAJOBC010003196">
    <property type="protein sequence ID" value="CAF3771643.1"/>
    <property type="molecule type" value="Genomic_DNA"/>
</dbReference>
<evidence type="ECO:0000313" key="2">
    <source>
        <dbReference type="EMBL" id="CAF3771643.1"/>
    </source>
</evidence>
<gene>
    <name evidence="1" type="ORF">GPM918_LOCUS13714</name>
    <name evidence="2" type="ORF">SRO942_LOCUS13714</name>
</gene>
<name>A0A814GS42_9BILA</name>
<sequence>MPQIDSIYIFCGNKSRHEQWAKEWPKVKGVYTDILPIREALKQHTRQCDQDSMSIRITNAQNPNELESTFMYTTLFKEIILENEYDEQAIKTLAEQLFIDEYNSQRPV</sequence>
<keyword evidence="3" id="KW-1185">Reference proteome</keyword>
<dbReference type="EMBL" id="CAJNOQ010003196">
    <property type="protein sequence ID" value="CAF1000194.1"/>
    <property type="molecule type" value="Genomic_DNA"/>
</dbReference>
<accession>A0A814GS42</accession>
<evidence type="ECO:0000313" key="1">
    <source>
        <dbReference type="EMBL" id="CAF1000194.1"/>
    </source>
</evidence>
<dbReference type="Proteomes" id="UP000681722">
    <property type="component" value="Unassembled WGS sequence"/>
</dbReference>
<dbReference type="AlphaFoldDB" id="A0A814GS42"/>
<protein>
    <submittedName>
        <fullName evidence="1">Uncharacterized protein</fullName>
    </submittedName>
</protein>
<evidence type="ECO:0000313" key="3">
    <source>
        <dbReference type="Proteomes" id="UP000663829"/>
    </source>
</evidence>
<comment type="caution">
    <text evidence="1">The sequence shown here is derived from an EMBL/GenBank/DDBJ whole genome shotgun (WGS) entry which is preliminary data.</text>
</comment>
<dbReference type="OrthoDB" id="10029143at2759"/>